<evidence type="ECO:0000256" key="1">
    <source>
        <dbReference type="SAM" id="SignalP"/>
    </source>
</evidence>
<organism evidence="2">
    <name type="scientific">Dolopus genitalis</name>
    <name type="common">Giant Australian assassin fly</name>
    <name type="synonym">Asilus genitalis</name>
    <dbReference type="NCBI Taxonomy" id="2488630"/>
    <lineage>
        <taxon>Eukaryota</taxon>
        <taxon>Metazoa</taxon>
        <taxon>Ecdysozoa</taxon>
        <taxon>Arthropoda</taxon>
        <taxon>Hexapoda</taxon>
        <taxon>Insecta</taxon>
        <taxon>Pterygota</taxon>
        <taxon>Neoptera</taxon>
        <taxon>Endopterygota</taxon>
        <taxon>Diptera</taxon>
        <taxon>Brachycera</taxon>
        <taxon>Muscomorpha</taxon>
        <taxon>Asiloidea</taxon>
        <taxon>Asilidae</taxon>
        <taxon>Asilinae</taxon>
        <taxon>Dolopus</taxon>
    </lineage>
</organism>
<dbReference type="EMBL" id="MK075208">
    <property type="protein sequence ID" value="AYV99611.1"/>
    <property type="molecule type" value="mRNA"/>
</dbReference>
<keyword evidence="1" id="KW-0732">Signal</keyword>
<dbReference type="InterPro" id="IPR010629">
    <property type="entry name" value="Ins_allergen"/>
</dbReference>
<dbReference type="PANTHER" id="PTHR21163:SF0">
    <property type="entry name" value="GH08205P-RELATED"/>
    <property type="match status" value="1"/>
</dbReference>
<feature type="signal peptide" evidence="1">
    <location>
        <begin position="1"/>
        <end position="17"/>
    </location>
</feature>
<protein>
    <submittedName>
        <fullName evidence="2">Venom polypeptide</fullName>
    </submittedName>
</protein>
<dbReference type="AlphaFoldDB" id="A0A3G5BIL1"/>
<feature type="chain" id="PRO_5017957625" evidence="1">
    <location>
        <begin position="18"/>
        <end position="209"/>
    </location>
</feature>
<dbReference type="PANTHER" id="PTHR21163">
    <property type="entry name" value="PROTEIN G12"/>
    <property type="match status" value="1"/>
</dbReference>
<evidence type="ECO:0000313" key="2">
    <source>
        <dbReference type="EMBL" id="AYV99611.1"/>
    </source>
</evidence>
<name>A0A3G5BIL1_DOLGE</name>
<accession>A0A3G5BIL1</accession>
<reference evidence="2" key="1">
    <citation type="journal article" date="2018" name="Toxins">
        <title>Buzz kill: function and proteomic composition of venom from the giant assassin fly Dolopus genitalis (Diptera: Asilidae).</title>
        <authorList>
            <person name="Walker A.A."/>
            <person name="Dobson J."/>
            <person name="Jin J."/>
            <person name="Robinson S.D."/>
            <person name="Herzig V."/>
            <person name="Vetter I."/>
            <person name="King G.F."/>
            <person name="Fry B.G."/>
        </authorList>
    </citation>
    <scope>NUCLEOTIDE SEQUENCE</scope>
    <source>
        <strain evidence="2">Dg90</strain>
        <tissue evidence="2">Venom/thoracic glands</tissue>
    </source>
</reference>
<proteinExistence type="evidence at transcript level"/>
<sequence length="209" mass="24112">MKITIFALFAVFAVCCASRADHDALKKDLKEFQILIPKASMALIIAKHLIFDSEFRKAKDFIGTPESNALGLNIMKSHPFREAVQDLRSKDIDAPTIINIFARLLKFPLYPEEFTDEIMIQPRSFNSFIDDVIYALPKNEFSKLMKHKVKTSPVFRKFYLTSISPEFNKRIEAILNYPLLRPTFVTFKSKGIDFRHIYSAVKTILSWGK</sequence>
<dbReference type="Pfam" id="PF06757">
    <property type="entry name" value="Ins_allergen_rp"/>
    <property type="match status" value="1"/>
</dbReference>